<dbReference type="NCBIfam" id="NF038353">
    <property type="entry name" value="FxLYD_dom"/>
    <property type="match status" value="1"/>
</dbReference>
<sequence>MARHGMRDTARGFGAVVVAAAALCGCSGDGSPSGNASQAASAAASAAASLASQASSALASATAEAGRRLDEIKGGADAKGDVRAGTTSTDADGRSAAEITVTNPTKQTRTYVVQADFRDSDGNLLDTVVVTVDDVAAGASKNATAVSHRKLFGHVTVDVARAVRY</sequence>
<organism evidence="2 3">
    <name type="scientific">Streptomyces caeni</name>
    <dbReference type="NCBI Taxonomy" id="2307231"/>
    <lineage>
        <taxon>Bacteria</taxon>
        <taxon>Bacillati</taxon>
        <taxon>Actinomycetota</taxon>
        <taxon>Actinomycetes</taxon>
        <taxon>Kitasatosporales</taxon>
        <taxon>Streptomycetaceae</taxon>
        <taxon>Streptomyces</taxon>
    </lineage>
</organism>
<feature type="region of interest" description="Disordered" evidence="1">
    <location>
        <begin position="72"/>
        <end position="102"/>
    </location>
</feature>
<reference evidence="3" key="1">
    <citation type="journal article" date="2019" name="Int. J. Syst. Evol. Microbiol.">
        <title>The Global Catalogue of Microorganisms (GCM) 10K type strain sequencing project: providing services to taxonomists for standard genome sequencing and annotation.</title>
        <authorList>
            <consortium name="The Broad Institute Genomics Platform"/>
            <consortium name="The Broad Institute Genome Sequencing Center for Infectious Disease"/>
            <person name="Wu L."/>
            <person name="Ma J."/>
        </authorList>
    </citation>
    <scope>NUCLEOTIDE SEQUENCE [LARGE SCALE GENOMIC DNA]</scope>
    <source>
        <strain evidence="3">CGMCC 1.12470</strain>
    </source>
</reference>
<feature type="compositionally biased region" description="Basic and acidic residues" evidence="1">
    <location>
        <begin position="72"/>
        <end position="82"/>
    </location>
</feature>
<evidence type="ECO:0000256" key="1">
    <source>
        <dbReference type="SAM" id="MobiDB-lite"/>
    </source>
</evidence>
<dbReference type="InterPro" id="IPR047676">
    <property type="entry name" value="FxLYD_dom"/>
</dbReference>
<proteinExistence type="predicted"/>
<comment type="caution">
    <text evidence="2">The sequence shown here is derived from an EMBL/GenBank/DDBJ whole genome shotgun (WGS) entry which is preliminary data.</text>
</comment>
<dbReference type="EMBL" id="JBHUDX010000071">
    <property type="protein sequence ID" value="MFD1661210.1"/>
    <property type="molecule type" value="Genomic_DNA"/>
</dbReference>
<gene>
    <name evidence="2" type="ORF">ACFSL4_24140</name>
</gene>
<keyword evidence="3" id="KW-1185">Reference proteome</keyword>
<dbReference type="RefSeq" id="WP_381086668.1">
    <property type="nucleotide sequence ID" value="NZ_JBHUDX010000071.1"/>
</dbReference>
<protein>
    <submittedName>
        <fullName evidence="2">FxLYD domain-containing protein</fullName>
    </submittedName>
</protein>
<evidence type="ECO:0000313" key="2">
    <source>
        <dbReference type="EMBL" id="MFD1661210.1"/>
    </source>
</evidence>
<evidence type="ECO:0000313" key="3">
    <source>
        <dbReference type="Proteomes" id="UP001597261"/>
    </source>
</evidence>
<dbReference type="Proteomes" id="UP001597261">
    <property type="component" value="Unassembled WGS sequence"/>
</dbReference>
<name>A0ABW4IZ17_9ACTN</name>
<accession>A0ABW4IZ17</accession>
<dbReference type="PROSITE" id="PS51257">
    <property type="entry name" value="PROKAR_LIPOPROTEIN"/>
    <property type="match status" value="1"/>
</dbReference>